<dbReference type="Proteomes" id="UP000318478">
    <property type="component" value="Unassembled WGS sequence"/>
</dbReference>
<sequence length="74" mass="8656">MAKPSQGRFDGVYGMRKFTAEELFALADEYEARMTSPSSTDDPKWLQRRADRIRRVAIAKQAALQLKERERRPR</sequence>
<organism evidence="1 2">
    <name type="scientific">Posidoniimonas polymericola</name>
    <dbReference type="NCBI Taxonomy" id="2528002"/>
    <lineage>
        <taxon>Bacteria</taxon>
        <taxon>Pseudomonadati</taxon>
        <taxon>Planctomycetota</taxon>
        <taxon>Planctomycetia</taxon>
        <taxon>Pirellulales</taxon>
        <taxon>Lacipirellulaceae</taxon>
        <taxon>Posidoniimonas</taxon>
    </lineage>
</organism>
<keyword evidence="2" id="KW-1185">Reference proteome</keyword>
<dbReference type="AlphaFoldDB" id="A0A5C5YRJ4"/>
<protein>
    <recommendedName>
        <fullName evidence="3">50S ribosomal protein L29</fullName>
    </recommendedName>
</protein>
<reference evidence="1 2" key="1">
    <citation type="submission" date="2019-02" db="EMBL/GenBank/DDBJ databases">
        <title>Deep-cultivation of Planctomycetes and their phenomic and genomic characterization uncovers novel biology.</title>
        <authorList>
            <person name="Wiegand S."/>
            <person name="Jogler M."/>
            <person name="Boedeker C."/>
            <person name="Pinto D."/>
            <person name="Vollmers J."/>
            <person name="Rivas-Marin E."/>
            <person name="Kohn T."/>
            <person name="Peeters S.H."/>
            <person name="Heuer A."/>
            <person name="Rast P."/>
            <person name="Oberbeckmann S."/>
            <person name="Bunk B."/>
            <person name="Jeske O."/>
            <person name="Meyerdierks A."/>
            <person name="Storesund J.E."/>
            <person name="Kallscheuer N."/>
            <person name="Luecker S."/>
            <person name="Lage O.M."/>
            <person name="Pohl T."/>
            <person name="Merkel B.J."/>
            <person name="Hornburger P."/>
            <person name="Mueller R.-W."/>
            <person name="Bruemmer F."/>
            <person name="Labrenz M."/>
            <person name="Spormann A.M."/>
            <person name="Op Den Camp H."/>
            <person name="Overmann J."/>
            <person name="Amann R."/>
            <person name="Jetten M.S.M."/>
            <person name="Mascher T."/>
            <person name="Medema M.H."/>
            <person name="Devos D.P."/>
            <person name="Kaster A.-K."/>
            <person name="Ovreas L."/>
            <person name="Rohde M."/>
            <person name="Galperin M.Y."/>
            <person name="Jogler C."/>
        </authorList>
    </citation>
    <scope>NUCLEOTIDE SEQUENCE [LARGE SCALE GENOMIC DNA]</scope>
    <source>
        <strain evidence="1 2">Pla123a</strain>
    </source>
</reference>
<comment type="caution">
    <text evidence="1">The sequence shown here is derived from an EMBL/GenBank/DDBJ whole genome shotgun (WGS) entry which is preliminary data.</text>
</comment>
<dbReference type="EMBL" id="SJPO01000004">
    <property type="protein sequence ID" value="TWT77468.1"/>
    <property type="molecule type" value="Genomic_DNA"/>
</dbReference>
<evidence type="ECO:0008006" key="3">
    <source>
        <dbReference type="Google" id="ProtNLM"/>
    </source>
</evidence>
<evidence type="ECO:0000313" key="2">
    <source>
        <dbReference type="Proteomes" id="UP000318478"/>
    </source>
</evidence>
<accession>A0A5C5YRJ4</accession>
<gene>
    <name evidence="1" type="ORF">Pla123a_21290</name>
</gene>
<name>A0A5C5YRJ4_9BACT</name>
<dbReference type="RefSeq" id="WP_146586638.1">
    <property type="nucleotide sequence ID" value="NZ_SJPO01000004.1"/>
</dbReference>
<proteinExistence type="predicted"/>
<evidence type="ECO:0000313" key="1">
    <source>
        <dbReference type="EMBL" id="TWT77468.1"/>
    </source>
</evidence>